<dbReference type="PANTHER" id="PTHR30273">
    <property type="entry name" value="PERIPLASMIC SIGNAL SENSOR AND SIGMA FACTOR ACTIVATOR FECR-RELATED"/>
    <property type="match status" value="1"/>
</dbReference>
<protein>
    <submittedName>
        <fullName evidence="3">DUF4880 domain-containing protein</fullName>
    </submittedName>
</protein>
<dbReference type="InterPro" id="IPR012373">
    <property type="entry name" value="Ferrdict_sens_TM"/>
</dbReference>
<dbReference type="InterPro" id="IPR032623">
    <property type="entry name" value="FecR_N"/>
</dbReference>
<dbReference type="Pfam" id="PF16220">
    <property type="entry name" value="DUF4880"/>
    <property type="match status" value="1"/>
</dbReference>
<name>A0ABR9YAG7_9PROT</name>
<sequence length="307" mass="34331">MDVIKLRAAEWIARLHAEDCTPLDHDMFRDWLASDPRNGPVFEHLTELWELSGGARPPLFVPNTKPAPAMRRPLLSRRHALAGLVAAVFLAVPPWEGAHASRIEETGIGSIRDVHLTPRTDCRLDTQTRLVVGPNGRQARLCHGQILLSVAGPDPFHLSADGMTVQLHDKTSADIRINRGNTEVTAIRGKVFLTAAALREAGRWVMPGQRLRMDRNGGWNIDYPDLETLLSWQSGELVFRNQPLAEVIQEINRYASRQIVLSAPRLASQRLSGVYHVRQGDAFLQMLPHLLPLRIRPAHNAYEIVAL</sequence>
<dbReference type="PIRSF" id="PIRSF018266">
    <property type="entry name" value="FecR"/>
    <property type="match status" value="1"/>
</dbReference>
<comment type="caution">
    <text evidence="3">The sequence shown here is derived from an EMBL/GenBank/DDBJ whole genome shotgun (WGS) entry which is preliminary data.</text>
</comment>
<evidence type="ECO:0000313" key="4">
    <source>
        <dbReference type="Proteomes" id="UP000630952"/>
    </source>
</evidence>
<dbReference type="EMBL" id="JABCQO010000001">
    <property type="protein sequence ID" value="MBF0875357.1"/>
    <property type="molecule type" value="Genomic_DNA"/>
</dbReference>
<reference evidence="3 4" key="2">
    <citation type="submission" date="2020-11" db="EMBL/GenBank/DDBJ databases">
        <title>Description of novel Gluconobacter species.</title>
        <authorList>
            <person name="Cleenwerck I."/>
            <person name="Cnockaert M."/>
            <person name="Borremans W."/>
            <person name="Wieme A.D."/>
            <person name="De Vuyst L."/>
            <person name="Vandamme P."/>
        </authorList>
    </citation>
    <scope>NUCLEOTIDE SEQUENCE [LARGE SCALE GENOMIC DNA]</scope>
    <source>
        <strain evidence="3 4">LMG 27748</strain>
    </source>
</reference>
<feature type="domain" description="FecR N-terminal" evidence="2">
    <location>
        <begin position="8"/>
        <end position="46"/>
    </location>
</feature>
<dbReference type="Gene3D" id="2.60.120.1440">
    <property type="match status" value="1"/>
</dbReference>
<dbReference type="RefSeq" id="WP_194253754.1">
    <property type="nucleotide sequence ID" value="NZ_JABCQO010000001.1"/>
</dbReference>
<feature type="domain" description="FecR protein" evidence="1">
    <location>
        <begin position="105"/>
        <end position="191"/>
    </location>
</feature>
<proteinExistence type="predicted"/>
<dbReference type="PANTHER" id="PTHR30273:SF2">
    <property type="entry name" value="PROTEIN FECR"/>
    <property type="match status" value="1"/>
</dbReference>
<gene>
    <name evidence="3" type="ORF">HKD21_00645</name>
</gene>
<reference evidence="4" key="1">
    <citation type="submission" date="2020-04" db="EMBL/GenBank/DDBJ databases">
        <title>Description of novel Gluconacetobacter.</title>
        <authorList>
            <person name="Sombolestani A."/>
        </authorList>
    </citation>
    <scope>NUCLEOTIDE SEQUENCE [LARGE SCALE GENOMIC DNA]</scope>
    <source>
        <strain evidence="4">LMG 27748</strain>
    </source>
</reference>
<evidence type="ECO:0000313" key="3">
    <source>
        <dbReference type="EMBL" id="MBF0875357.1"/>
    </source>
</evidence>
<dbReference type="Proteomes" id="UP000630952">
    <property type="component" value="Unassembled WGS sequence"/>
</dbReference>
<keyword evidence="4" id="KW-1185">Reference proteome</keyword>
<evidence type="ECO:0000259" key="2">
    <source>
        <dbReference type="Pfam" id="PF16220"/>
    </source>
</evidence>
<dbReference type="Pfam" id="PF04773">
    <property type="entry name" value="FecR"/>
    <property type="match status" value="1"/>
</dbReference>
<accession>A0ABR9YAG7</accession>
<organism evidence="3 4">
    <name type="scientific">Gluconobacter cerevisiae</name>
    <dbReference type="NCBI Taxonomy" id="1379734"/>
    <lineage>
        <taxon>Bacteria</taxon>
        <taxon>Pseudomonadati</taxon>
        <taxon>Pseudomonadota</taxon>
        <taxon>Alphaproteobacteria</taxon>
        <taxon>Acetobacterales</taxon>
        <taxon>Acetobacteraceae</taxon>
        <taxon>Gluconobacter</taxon>
    </lineage>
</organism>
<dbReference type="Gene3D" id="3.55.50.30">
    <property type="match status" value="1"/>
</dbReference>
<evidence type="ECO:0000259" key="1">
    <source>
        <dbReference type="Pfam" id="PF04773"/>
    </source>
</evidence>
<dbReference type="InterPro" id="IPR006860">
    <property type="entry name" value="FecR"/>
</dbReference>